<organism evidence="1 2">
    <name type="scientific">Platanthera guangdongensis</name>
    <dbReference type="NCBI Taxonomy" id="2320717"/>
    <lineage>
        <taxon>Eukaryota</taxon>
        <taxon>Viridiplantae</taxon>
        <taxon>Streptophyta</taxon>
        <taxon>Embryophyta</taxon>
        <taxon>Tracheophyta</taxon>
        <taxon>Spermatophyta</taxon>
        <taxon>Magnoliopsida</taxon>
        <taxon>Liliopsida</taxon>
        <taxon>Asparagales</taxon>
        <taxon>Orchidaceae</taxon>
        <taxon>Orchidoideae</taxon>
        <taxon>Orchideae</taxon>
        <taxon>Orchidinae</taxon>
        <taxon>Platanthera</taxon>
    </lineage>
</organism>
<evidence type="ECO:0000313" key="1">
    <source>
        <dbReference type="EMBL" id="KAK8955790.1"/>
    </source>
</evidence>
<comment type="caution">
    <text evidence="1">The sequence shown here is derived from an EMBL/GenBank/DDBJ whole genome shotgun (WGS) entry which is preliminary data.</text>
</comment>
<sequence length="132" mass="14804">MFELALTSLLRRVPCPPLQIDEALKPRRRPFAATTTAFRRDDEDLSSCSRFSLLLLSPTSSRSPSPPALLSSPARSAALLSRSTTLSPACPSRPPLICSRSGLLLLFLIRGVWIEFLHLVHNQVYFKKFFTY</sequence>
<reference evidence="1 2" key="1">
    <citation type="journal article" date="2022" name="Nat. Plants">
        <title>Genomes of leafy and leafless Platanthera orchids illuminate the evolution of mycoheterotrophy.</title>
        <authorList>
            <person name="Li M.H."/>
            <person name="Liu K.W."/>
            <person name="Li Z."/>
            <person name="Lu H.C."/>
            <person name="Ye Q.L."/>
            <person name="Zhang D."/>
            <person name="Wang J.Y."/>
            <person name="Li Y.F."/>
            <person name="Zhong Z.M."/>
            <person name="Liu X."/>
            <person name="Yu X."/>
            <person name="Liu D.K."/>
            <person name="Tu X.D."/>
            <person name="Liu B."/>
            <person name="Hao Y."/>
            <person name="Liao X.Y."/>
            <person name="Jiang Y.T."/>
            <person name="Sun W.H."/>
            <person name="Chen J."/>
            <person name="Chen Y.Q."/>
            <person name="Ai Y."/>
            <person name="Zhai J.W."/>
            <person name="Wu S.S."/>
            <person name="Zhou Z."/>
            <person name="Hsiao Y.Y."/>
            <person name="Wu W.L."/>
            <person name="Chen Y.Y."/>
            <person name="Lin Y.F."/>
            <person name="Hsu J.L."/>
            <person name="Li C.Y."/>
            <person name="Wang Z.W."/>
            <person name="Zhao X."/>
            <person name="Zhong W.Y."/>
            <person name="Ma X.K."/>
            <person name="Ma L."/>
            <person name="Huang J."/>
            <person name="Chen G.Z."/>
            <person name="Huang M.Z."/>
            <person name="Huang L."/>
            <person name="Peng D.H."/>
            <person name="Luo Y.B."/>
            <person name="Zou S.Q."/>
            <person name="Chen S.P."/>
            <person name="Lan S."/>
            <person name="Tsai W.C."/>
            <person name="Van de Peer Y."/>
            <person name="Liu Z.J."/>
        </authorList>
    </citation>
    <scope>NUCLEOTIDE SEQUENCE [LARGE SCALE GENOMIC DNA]</scope>
    <source>
        <strain evidence="1">Lor288</strain>
    </source>
</reference>
<dbReference type="EMBL" id="JBBWWR010000013">
    <property type="protein sequence ID" value="KAK8955790.1"/>
    <property type="molecule type" value="Genomic_DNA"/>
</dbReference>
<name>A0ABR2M021_9ASPA</name>
<protein>
    <submittedName>
        <fullName evidence="1">Uncharacterized protein</fullName>
    </submittedName>
</protein>
<evidence type="ECO:0000313" key="2">
    <source>
        <dbReference type="Proteomes" id="UP001412067"/>
    </source>
</evidence>
<dbReference type="Proteomes" id="UP001412067">
    <property type="component" value="Unassembled WGS sequence"/>
</dbReference>
<accession>A0ABR2M021</accession>
<gene>
    <name evidence="1" type="ORF">KSP40_PGU019018</name>
</gene>
<keyword evidence="2" id="KW-1185">Reference proteome</keyword>
<proteinExistence type="predicted"/>